<protein>
    <submittedName>
        <fullName evidence="2">Uncharacterized protein</fullName>
    </submittedName>
</protein>
<feature type="coiled-coil region" evidence="1">
    <location>
        <begin position="63"/>
        <end position="90"/>
    </location>
</feature>
<keyword evidence="1" id="KW-0175">Coiled coil</keyword>
<gene>
    <name evidence="2" type="ORF">IAD12_08135</name>
</gene>
<evidence type="ECO:0000313" key="2">
    <source>
        <dbReference type="EMBL" id="HIU00205.1"/>
    </source>
</evidence>
<evidence type="ECO:0000313" key="3">
    <source>
        <dbReference type="Proteomes" id="UP000824159"/>
    </source>
</evidence>
<dbReference type="Proteomes" id="UP000824159">
    <property type="component" value="Unassembled WGS sequence"/>
</dbReference>
<dbReference type="AlphaFoldDB" id="A0A9D1KW67"/>
<dbReference type="EMBL" id="DVLX01000098">
    <property type="protein sequence ID" value="HIU00205.1"/>
    <property type="molecule type" value="Genomic_DNA"/>
</dbReference>
<sequence>MNILLTSEFKDENADILKAMGLECTAESAMNVMMIRKALAGDVRAYEAVARYSGQETEKEARTNKYIAQADEYRARIEKLKAEVEQLRNAGGMNAEDKIEALFRKIDEGLNNEPSYGEGFIMRYSDDE</sequence>
<comment type="caution">
    <text evidence="2">The sequence shown here is derived from an EMBL/GenBank/DDBJ whole genome shotgun (WGS) entry which is preliminary data.</text>
</comment>
<organism evidence="2 3">
    <name type="scientific">Candidatus Allocopromorpha excrementavium</name>
    <dbReference type="NCBI Taxonomy" id="2840741"/>
    <lineage>
        <taxon>Bacteria</taxon>
        <taxon>Bacillati</taxon>
        <taxon>Bacillota</taxon>
        <taxon>Clostridia</taxon>
        <taxon>Eubacteriales</taxon>
        <taxon>Eubacteriaceae</taxon>
        <taxon>Eubacteriaceae incertae sedis</taxon>
        <taxon>Candidatus Allocopromorpha</taxon>
    </lineage>
</organism>
<proteinExistence type="predicted"/>
<reference evidence="2" key="1">
    <citation type="submission" date="2020-10" db="EMBL/GenBank/DDBJ databases">
        <authorList>
            <person name="Gilroy R."/>
        </authorList>
    </citation>
    <scope>NUCLEOTIDE SEQUENCE</scope>
    <source>
        <strain evidence="2">CHK176-22527</strain>
    </source>
</reference>
<reference evidence="2" key="2">
    <citation type="journal article" date="2021" name="PeerJ">
        <title>Extensive microbial diversity within the chicken gut microbiome revealed by metagenomics and culture.</title>
        <authorList>
            <person name="Gilroy R."/>
            <person name="Ravi A."/>
            <person name="Getino M."/>
            <person name="Pursley I."/>
            <person name="Horton D.L."/>
            <person name="Alikhan N.F."/>
            <person name="Baker D."/>
            <person name="Gharbi K."/>
            <person name="Hall N."/>
            <person name="Watson M."/>
            <person name="Adriaenssens E.M."/>
            <person name="Foster-Nyarko E."/>
            <person name="Jarju S."/>
            <person name="Secka A."/>
            <person name="Antonio M."/>
            <person name="Oren A."/>
            <person name="Chaudhuri R.R."/>
            <person name="La Ragione R."/>
            <person name="Hildebrand F."/>
            <person name="Pallen M.J."/>
        </authorList>
    </citation>
    <scope>NUCLEOTIDE SEQUENCE</scope>
    <source>
        <strain evidence="2">CHK176-22527</strain>
    </source>
</reference>
<accession>A0A9D1KW67</accession>
<evidence type="ECO:0000256" key="1">
    <source>
        <dbReference type="SAM" id="Coils"/>
    </source>
</evidence>
<name>A0A9D1KW67_9FIRM</name>